<accession>A0A0C3KSX6</accession>
<dbReference type="AlphaFoldDB" id="A0A0C3KSX6"/>
<feature type="compositionally biased region" description="Polar residues" evidence="1">
    <location>
        <begin position="222"/>
        <end position="237"/>
    </location>
</feature>
<name>A0A0C3KSX6_9AGAM</name>
<dbReference type="HOGENOM" id="CLU_636459_0_0_1"/>
<feature type="compositionally biased region" description="Low complexity" evidence="1">
    <location>
        <begin position="110"/>
        <end position="138"/>
    </location>
</feature>
<evidence type="ECO:0000313" key="2">
    <source>
        <dbReference type="EMBL" id="KIO24583.1"/>
    </source>
</evidence>
<proteinExistence type="predicted"/>
<feature type="compositionally biased region" description="Pro residues" evidence="1">
    <location>
        <begin position="196"/>
        <end position="208"/>
    </location>
</feature>
<feature type="region of interest" description="Disordered" evidence="1">
    <location>
        <begin position="80"/>
        <end position="334"/>
    </location>
</feature>
<organism evidence="2 3">
    <name type="scientific">Tulasnella calospora MUT 4182</name>
    <dbReference type="NCBI Taxonomy" id="1051891"/>
    <lineage>
        <taxon>Eukaryota</taxon>
        <taxon>Fungi</taxon>
        <taxon>Dikarya</taxon>
        <taxon>Basidiomycota</taxon>
        <taxon>Agaricomycotina</taxon>
        <taxon>Agaricomycetes</taxon>
        <taxon>Cantharellales</taxon>
        <taxon>Tulasnellaceae</taxon>
        <taxon>Tulasnella</taxon>
    </lineage>
</organism>
<feature type="compositionally biased region" description="Polar residues" evidence="1">
    <location>
        <begin position="80"/>
        <end position="100"/>
    </location>
</feature>
<reference evidence="3" key="2">
    <citation type="submission" date="2015-01" db="EMBL/GenBank/DDBJ databases">
        <title>Evolutionary Origins and Diversification of the Mycorrhizal Mutualists.</title>
        <authorList>
            <consortium name="DOE Joint Genome Institute"/>
            <consortium name="Mycorrhizal Genomics Consortium"/>
            <person name="Kohler A."/>
            <person name="Kuo A."/>
            <person name="Nagy L.G."/>
            <person name="Floudas D."/>
            <person name="Copeland A."/>
            <person name="Barry K.W."/>
            <person name="Cichocki N."/>
            <person name="Veneault-Fourrey C."/>
            <person name="LaButti K."/>
            <person name="Lindquist E.A."/>
            <person name="Lipzen A."/>
            <person name="Lundell T."/>
            <person name="Morin E."/>
            <person name="Murat C."/>
            <person name="Riley R."/>
            <person name="Ohm R."/>
            <person name="Sun H."/>
            <person name="Tunlid A."/>
            <person name="Henrissat B."/>
            <person name="Grigoriev I.V."/>
            <person name="Hibbett D.S."/>
            <person name="Martin F."/>
        </authorList>
    </citation>
    <scope>NUCLEOTIDE SEQUENCE [LARGE SCALE GENOMIC DNA]</scope>
    <source>
        <strain evidence="3">MUT 4182</strain>
    </source>
</reference>
<reference evidence="2 3" key="1">
    <citation type="submission" date="2014-04" db="EMBL/GenBank/DDBJ databases">
        <authorList>
            <consortium name="DOE Joint Genome Institute"/>
            <person name="Kuo A."/>
            <person name="Girlanda M."/>
            <person name="Perotto S."/>
            <person name="Kohler A."/>
            <person name="Nagy L.G."/>
            <person name="Floudas D."/>
            <person name="Copeland A."/>
            <person name="Barry K.W."/>
            <person name="Cichocki N."/>
            <person name="Veneault-Fourrey C."/>
            <person name="LaButti K."/>
            <person name="Lindquist E.A."/>
            <person name="Lipzen A."/>
            <person name="Lundell T."/>
            <person name="Morin E."/>
            <person name="Murat C."/>
            <person name="Sun H."/>
            <person name="Tunlid A."/>
            <person name="Henrissat B."/>
            <person name="Grigoriev I.V."/>
            <person name="Hibbett D.S."/>
            <person name="Martin F."/>
            <person name="Nordberg H.P."/>
            <person name="Cantor M.N."/>
            <person name="Hua S.X."/>
        </authorList>
    </citation>
    <scope>NUCLEOTIDE SEQUENCE [LARGE SCALE GENOMIC DNA]</scope>
    <source>
        <strain evidence="2 3">MUT 4182</strain>
    </source>
</reference>
<dbReference type="Proteomes" id="UP000054248">
    <property type="component" value="Unassembled WGS sequence"/>
</dbReference>
<keyword evidence="3" id="KW-1185">Reference proteome</keyword>
<protein>
    <submittedName>
        <fullName evidence="2">Uncharacterized protein</fullName>
    </submittedName>
</protein>
<feature type="compositionally biased region" description="Pro residues" evidence="1">
    <location>
        <begin position="153"/>
        <end position="167"/>
    </location>
</feature>
<feature type="compositionally biased region" description="Basic and acidic residues" evidence="1">
    <location>
        <begin position="291"/>
        <end position="300"/>
    </location>
</feature>
<evidence type="ECO:0000313" key="3">
    <source>
        <dbReference type="Proteomes" id="UP000054248"/>
    </source>
</evidence>
<evidence type="ECO:0000256" key="1">
    <source>
        <dbReference type="SAM" id="MobiDB-lite"/>
    </source>
</evidence>
<sequence length="431" mass="46572">MKRCKNDIVQNVFETINEATLEAFLVRSDDFQPLLDLAIAALGADSLQSHVKRWLTKASQARAKKEIVQCSQIIKSIASHTSSTPTSLKQPSTSICTSNDLAARAGPPKALSSAQPMAAPASSLGPKPKPTTSMPTTSLDPRSAQEVSDPKSPSSPPASPPPAPPQTDVPRTAQPFPLEARSSPPVPQYPAVALPRSPPPRIRRPPAPSSVVQHQPPRPNPKSAQHNLQVPSSQAASPTRKGSDEIAPSHQRTSPAPPMAVDVQPAYDPLGSSEVEAAPQPFPGNSAGTPKSRDSAHQDAELLATDLPAEDRLDDSELNNPRRSGMSPFTPQPCMRSSSKSWWTSYCFNGVWFYIWRATTGGDVIPSDQRRHAELATHESPLYLTAVENTGLNPNQDLSWTNKTSEDVRGPNIQHMLPRASKVWQYVQLVQ</sequence>
<dbReference type="EMBL" id="KN823058">
    <property type="protein sequence ID" value="KIO24583.1"/>
    <property type="molecule type" value="Genomic_DNA"/>
</dbReference>
<gene>
    <name evidence="2" type="ORF">M407DRAFT_8858</name>
</gene>